<feature type="transmembrane region" description="Helical" evidence="6">
    <location>
        <begin position="281"/>
        <end position="300"/>
    </location>
</feature>
<comment type="subcellular location">
    <subcellularLocation>
        <location evidence="1">Cell membrane</location>
        <topology evidence="1">Multi-pass membrane protein</topology>
    </subcellularLocation>
</comment>
<dbReference type="AlphaFoldDB" id="A0A1X1KSI2"/>
<keyword evidence="4 6" id="KW-1133">Transmembrane helix</keyword>
<dbReference type="EMBL" id="NCVM01000027">
    <property type="protein sequence ID" value="ORP02202.1"/>
    <property type="molecule type" value="Genomic_DNA"/>
</dbReference>
<evidence type="ECO:0000256" key="5">
    <source>
        <dbReference type="ARBA" id="ARBA00023136"/>
    </source>
</evidence>
<feature type="transmembrane region" description="Helical" evidence="6">
    <location>
        <begin position="241"/>
        <end position="260"/>
    </location>
</feature>
<dbReference type="CDD" id="cd13128">
    <property type="entry name" value="MATE_Wzx_like"/>
    <property type="match status" value="1"/>
</dbReference>
<sequence length="471" mass="53513">MKVIKNYLYNLSNRILMIILPLITTPYVTRIFNSSDLGSYGYYNSIVSYFALAATLGIGNYAVKEISSNSKKRSKVFWEIYSIQLISSFTALGLYILLCFINNSLQNIISYILGISLLSRVIDISWLFQGVEDFRSLTYRSVTVKLIGVASIFLLIKNESDLNLYIFLIVFYELLGQVVMWLPAKKWLHKPVFSANAILKHLKPVLTLFIPQVAMSLYVLLDRTLLGALVSTRDVGVFEQADRIISILLVAITTLGGAVLPHISNLISQGQKSKINQCYEFSFLLYNILIFPIIAGVLIINDDFVTFFLGKDFQEVRYAIAIMIFRMFFIGWTNIMGIQILIPHNKNREFMLSTTIPAFVSIICNLILVPYFGYIGAAIVSVITEAIVWGIQLYYTRTFLREVPILRNMFKIILASVMMYALLYMLKPVLIFAPALNVLVYAIIGGIMYLTIILSLKVINLAELRQQFVKK</sequence>
<feature type="transmembrane region" description="Helical" evidence="6">
    <location>
        <begin position="350"/>
        <end position="368"/>
    </location>
</feature>
<feature type="transmembrane region" description="Helical" evidence="6">
    <location>
        <begin position="75"/>
        <end position="96"/>
    </location>
</feature>
<dbReference type="InterPro" id="IPR002797">
    <property type="entry name" value="Polysacc_synth"/>
</dbReference>
<feature type="transmembrane region" description="Helical" evidence="6">
    <location>
        <begin position="374"/>
        <end position="396"/>
    </location>
</feature>
<feature type="transmembrane region" description="Helical" evidence="6">
    <location>
        <begin position="320"/>
        <end position="338"/>
    </location>
</feature>
<evidence type="ECO:0000313" key="7">
    <source>
        <dbReference type="EMBL" id="ORP02202.1"/>
    </source>
</evidence>
<dbReference type="Proteomes" id="UP000193388">
    <property type="component" value="Unassembled WGS sequence"/>
</dbReference>
<evidence type="ECO:0000256" key="3">
    <source>
        <dbReference type="ARBA" id="ARBA00022692"/>
    </source>
</evidence>
<keyword evidence="2" id="KW-1003">Cell membrane</keyword>
<keyword evidence="3 6" id="KW-0812">Transmembrane</keyword>
<protein>
    <submittedName>
        <fullName evidence="7">O-unit flippase Wzx</fullName>
    </submittedName>
</protein>
<feature type="transmembrane region" description="Helical" evidence="6">
    <location>
        <begin position="438"/>
        <end position="462"/>
    </location>
</feature>
<evidence type="ECO:0000256" key="1">
    <source>
        <dbReference type="ARBA" id="ARBA00004651"/>
    </source>
</evidence>
<gene>
    <name evidence="7" type="ORF">B7693_08810</name>
</gene>
<comment type="caution">
    <text evidence="7">The sequence shown here is derived from an EMBL/GenBank/DDBJ whole genome shotgun (WGS) entry which is preliminary data.</text>
</comment>
<organism evidence="7 8">
    <name type="scientific">Streptococcus mitis</name>
    <dbReference type="NCBI Taxonomy" id="28037"/>
    <lineage>
        <taxon>Bacteria</taxon>
        <taxon>Bacillati</taxon>
        <taxon>Bacillota</taxon>
        <taxon>Bacilli</taxon>
        <taxon>Lactobacillales</taxon>
        <taxon>Streptococcaceae</taxon>
        <taxon>Streptococcus</taxon>
        <taxon>Streptococcus mitis group</taxon>
    </lineage>
</organism>
<accession>A0A1X1KSI2</accession>
<dbReference type="GO" id="GO:0005886">
    <property type="term" value="C:plasma membrane"/>
    <property type="evidence" value="ECO:0007669"/>
    <property type="project" value="UniProtKB-SubCell"/>
</dbReference>
<evidence type="ECO:0000256" key="4">
    <source>
        <dbReference type="ARBA" id="ARBA00022989"/>
    </source>
</evidence>
<dbReference type="InterPro" id="IPR050833">
    <property type="entry name" value="Poly_Biosynth_Transport"/>
</dbReference>
<feature type="transmembrane region" description="Helical" evidence="6">
    <location>
        <begin position="108"/>
        <end position="128"/>
    </location>
</feature>
<evidence type="ECO:0000256" key="2">
    <source>
        <dbReference type="ARBA" id="ARBA00022475"/>
    </source>
</evidence>
<evidence type="ECO:0000313" key="8">
    <source>
        <dbReference type="Proteomes" id="UP000193388"/>
    </source>
</evidence>
<feature type="transmembrane region" description="Helical" evidence="6">
    <location>
        <begin position="162"/>
        <end position="184"/>
    </location>
</feature>
<feature type="transmembrane region" description="Helical" evidence="6">
    <location>
        <begin position="40"/>
        <end position="63"/>
    </location>
</feature>
<dbReference type="Pfam" id="PF01943">
    <property type="entry name" value="Polysacc_synt"/>
    <property type="match status" value="1"/>
</dbReference>
<dbReference type="RefSeq" id="WP_084928827.1">
    <property type="nucleotide sequence ID" value="NZ_NCVM01000027.1"/>
</dbReference>
<name>A0A1X1KSI2_STRMT</name>
<dbReference type="PANTHER" id="PTHR30250:SF11">
    <property type="entry name" value="O-ANTIGEN TRANSPORTER-RELATED"/>
    <property type="match status" value="1"/>
</dbReference>
<reference evidence="7 8" key="1">
    <citation type="journal article" date="2016" name="Eur. J. Clin. Microbiol. Infect. Dis.">
        <title>Whole genome sequencing as a tool for phylogenetic analysis of clinical strains of Mitis group streptococci.</title>
        <authorList>
            <person name="Rasmussen L.H."/>
            <person name="Dargis R."/>
            <person name="Hojholt K."/>
            <person name="Christensen J.J."/>
            <person name="Skovgaard O."/>
            <person name="Justesen U.S."/>
            <person name="Rosenvinge F.S."/>
            <person name="Moser C."/>
            <person name="Lukjancenko O."/>
            <person name="Rasmussen S."/>
            <person name="Nielsen X.C."/>
        </authorList>
    </citation>
    <scope>NUCLEOTIDE SEQUENCE [LARGE SCALE GENOMIC DNA]</scope>
    <source>
        <strain evidence="7 8">B_5756_13</strain>
    </source>
</reference>
<proteinExistence type="predicted"/>
<keyword evidence="5 6" id="KW-0472">Membrane</keyword>
<feature type="transmembrane region" description="Helical" evidence="6">
    <location>
        <begin position="7"/>
        <end position="28"/>
    </location>
</feature>
<dbReference type="PANTHER" id="PTHR30250">
    <property type="entry name" value="PST FAMILY PREDICTED COLANIC ACID TRANSPORTER"/>
    <property type="match status" value="1"/>
</dbReference>
<evidence type="ECO:0000256" key="6">
    <source>
        <dbReference type="SAM" id="Phobius"/>
    </source>
</evidence>
<feature type="transmembrane region" description="Helical" evidence="6">
    <location>
        <begin position="408"/>
        <end position="426"/>
    </location>
</feature>